<dbReference type="Pfam" id="PF02743">
    <property type="entry name" value="dCache_1"/>
    <property type="match status" value="1"/>
</dbReference>
<evidence type="ECO:0000256" key="5">
    <source>
        <dbReference type="ARBA" id="ARBA00022519"/>
    </source>
</evidence>
<dbReference type="CDD" id="cd06225">
    <property type="entry name" value="HAMP"/>
    <property type="match status" value="1"/>
</dbReference>
<dbReference type="InterPro" id="IPR000727">
    <property type="entry name" value="T_SNARE_dom"/>
</dbReference>
<dbReference type="Proteomes" id="UP000055702">
    <property type="component" value="Unassembled WGS sequence"/>
</dbReference>
<protein>
    <submittedName>
        <fullName evidence="16">Chemotaxis protein</fullName>
    </submittedName>
</protein>
<dbReference type="AlphaFoldDB" id="A0A119CZD2"/>
<dbReference type="FunFam" id="1.10.287.950:FF:000001">
    <property type="entry name" value="Methyl-accepting chemotaxis sensory transducer"/>
    <property type="match status" value="1"/>
</dbReference>
<keyword evidence="8 12" id="KW-0472">Membrane</keyword>
<keyword evidence="6 12" id="KW-0812">Transmembrane</keyword>
<dbReference type="GO" id="GO:0004888">
    <property type="term" value="F:transmembrane signaling receptor activity"/>
    <property type="evidence" value="ECO:0007669"/>
    <property type="project" value="InterPro"/>
</dbReference>
<evidence type="ECO:0000256" key="8">
    <source>
        <dbReference type="ARBA" id="ARBA00023136"/>
    </source>
</evidence>
<dbReference type="InterPro" id="IPR004090">
    <property type="entry name" value="Chemotax_Me-accpt_rcpt"/>
</dbReference>
<dbReference type="CDD" id="cd12913">
    <property type="entry name" value="PDC1_MCP_like"/>
    <property type="match status" value="1"/>
</dbReference>
<dbReference type="InterPro" id="IPR004089">
    <property type="entry name" value="MCPsignal_dom"/>
</dbReference>
<evidence type="ECO:0000256" key="3">
    <source>
        <dbReference type="ARBA" id="ARBA00022481"/>
    </source>
</evidence>
<evidence type="ECO:0000256" key="11">
    <source>
        <dbReference type="PROSITE-ProRule" id="PRU00284"/>
    </source>
</evidence>
<dbReference type="SMART" id="SM00304">
    <property type="entry name" value="HAMP"/>
    <property type="match status" value="1"/>
</dbReference>
<dbReference type="InterPro" id="IPR029151">
    <property type="entry name" value="Sensor-like_sf"/>
</dbReference>
<dbReference type="Pfam" id="PF00015">
    <property type="entry name" value="MCPsignal"/>
    <property type="match status" value="1"/>
</dbReference>
<dbReference type="CDD" id="cd11386">
    <property type="entry name" value="MCP_signal"/>
    <property type="match status" value="1"/>
</dbReference>
<evidence type="ECO:0000259" key="15">
    <source>
        <dbReference type="PROSITE" id="PS50885"/>
    </source>
</evidence>
<evidence type="ECO:0000256" key="10">
    <source>
        <dbReference type="ARBA" id="ARBA00029447"/>
    </source>
</evidence>
<evidence type="ECO:0000313" key="16">
    <source>
        <dbReference type="EMBL" id="KVX01164.1"/>
    </source>
</evidence>
<evidence type="ECO:0000256" key="2">
    <source>
        <dbReference type="ARBA" id="ARBA00022475"/>
    </source>
</evidence>
<evidence type="ECO:0000313" key="17">
    <source>
        <dbReference type="Proteomes" id="UP000055702"/>
    </source>
</evidence>
<keyword evidence="5" id="KW-0997">Cell inner membrane</keyword>
<dbReference type="SUPFAM" id="SSF103190">
    <property type="entry name" value="Sensory domain-like"/>
    <property type="match status" value="1"/>
</dbReference>
<keyword evidence="2" id="KW-1003">Cell membrane</keyword>
<proteinExistence type="inferred from homology"/>
<dbReference type="PROSITE" id="PS50192">
    <property type="entry name" value="T_SNARE"/>
    <property type="match status" value="1"/>
</dbReference>
<feature type="transmembrane region" description="Helical" evidence="12">
    <location>
        <begin position="274"/>
        <end position="297"/>
    </location>
</feature>
<dbReference type="GO" id="GO:0043200">
    <property type="term" value="P:response to amino acid"/>
    <property type="evidence" value="ECO:0007669"/>
    <property type="project" value="UniProtKB-ARBA"/>
</dbReference>
<keyword evidence="7 12" id="KW-1133">Transmembrane helix</keyword>
<feature type="domain" description="T-SNARE coiled-coil homology" evidence="14">
    <location>
        <begin position="545"/>
        <end position="593"/>
    </location>
</feature>
<dbReference type="SUPFAM" id="SSF58104">
    <property type="entry name" value="Methyl-accepting chemotaxis protein (MCP) signaling domain"/>
    <property type="match status" value="1"/>
</dbReference>
<evidence type="ECO:0000256" key="12">
    <source>
        <dbReference type="SAM" id="Phobius"/>
    </source>
</evidence>
<dbReference type="CDD" id="cd12912">
    <property type="entry name" value="PDC2_MCP_like"/>
    <property type="match status" value="1"/>
</dbReference>
<dbReference type="SMART" id="SM00283">
    <property type="entry name" value="MA"/>
    <property type="match status" value="1"/>
</dbReference>
<keyword evidence="4" id="KW-0145">Chemotaxis</keyword>
<dbReference type="Gene3D" id="1.10.287.950">
    <property type="entry name" value="Methyl-accepting chemotaxis protein"/>
    <property type="match status" value="1"/>
</dbReference>
<evidence type="ECO:0000259" key="14">
    <source>
        <dbReference type="PROSITE" id="PS50192"/>
    </source>
</evidence>
<evidence type="ECO:0000256" key="4">
    <source>
        <dbReference type="ARBA" id="ARBA00022500"/>
    </source>
</evidence>
<dbReference type="GO" id="GO:0005886">
    <property type="term" value="C:plasma membrane"/>
    <property type="evidence" value="ECO:0007669"/>
    <property type="project" value="UniProtKB-SubCell"/>
</dbReference>
<keyword evidence="3" id="KW-0488">Methylation</keyword>
<dbReference type="GO" id="GO:0016597">
    <property type="term" value="F:amino acid binding"/>
    <property type="evidence" value="ECO:0007669"/>
    <property type="project" value="UniProtKB-ARBA"/>
</dbReference>
<keyword evidence="9 11" id="KW-0807">Transducer</keyword>
<dbReference type="InterPro" id="IPR033479">
    <property type="entry name" value="dCache_1"/>
</dbReference>
<gene>
    <name evidence="16" type="ORF">AWJ07_06850</name>
</gene>
<dbReference type="GO" id="GO:0007165">
    <property type="term" value="P:signal transduction"/>
    <property type="evidence" value="ECO:0007669"/>
    <property type="project" value="UniProtKB-KW"/>
</dbReference>
<dbReference type="GO" id="GO:0006935">
    <property type="term" value="P:chemotaxis"/>
    <property type="evidence" value="ECO:0007669"/>
    <property type="project" value="UniProtKB-KW"/>
</dbReference>
<reference evidence="16 17" key="1">
    <citation type="submission" date="2016-01" db="EMBL/GenBank/DDBJ databases">
        <title>Draft genome of the antarctic isolate Shewanella frigidimarina Ag06-30.</title>
        <authorList>
            <person name="Parmeciano Di Noto G."/>
            <person name="Vazquez S."/>
            <person name="Mac Cormack W."/>
            <person name="Iriarte A."/>
            <person name="Quiroga C."/>
        </authorList>
    </citation>
    <scope>NUCLEOTIDE SEQUENCE [LARGE SCALE GENOMIC DNA]</scope>
    <source>
        <strain evidence="16 17">Ag06-30</strain>
    </source>
</reference>
<dbReference type="FunFam" id="3.30.450.20:FF:000048">
    <property type="entry name" value="Methyl-accepting chemotaxis protein"/>
    <property type="match status" value="1"/>
</dbReference>
<comment type="similarity">
    <text evidence="10">Belongs to the methyl-accepting chemotaxis (MCP) protein family.</text>
</comment>
<dbReference type="PANTHER" id="PTHR32089:SF117">
    <property type="entry name" value="METHYL ACCEPTING SENSORY TRANSDUCER WITH CACHE_1 SMALL MOLECULE BINDING DOMAIN"/>
    <property type="match status" value="1"/>
</dbReference>
<feature type="domain" description="Methyl-accepting transducer" evidence="13">
    <location>
        <begin position="358"/>
        <end position="594"/>
    </location>
</feature>
<evidence type="ECO:0000256" key="6">
    <source>
        <dbReference type="ARBA" id="ARBA00022692"/>
    </source>
</evidence>
<dbReference type="Pfam" id="PF00672">
    <property type="entry name" value="HAMP"/>
    <property type="match status" value="1"/>
</dbReference>
<comment type="subcellular location">
    <subcellularLocation>
        <location evidence="1">Cell inner membrane</location>
        <topology evidence="1">Multi-pass membrane protein</topology>
    </subcellularLocation>
</comment>
<feature type="transmembrane region" description="Helical" evidence="12">
    <location>
        <begin position="9"/>
        <end position="32"/>
    </location>
</feature>
<dbReference type="Gene3D" id="3.30.450.20">
    <property type="entry name" value="PAS domain"/>
    <property type="match status" value="2"/>
</dbReference>
<organism evidence="16">
    <name type="scientific">Shewanella frigidimarina</name>
    <dbReference type="NCBI Taxonomy" id="56812"/>
    <lineage>
        <taxon>Bacteria</taxon>
        <taxon>Pseudomonadati</taxon>
        <taxon>Pseudomonadota</taxon>
        <taxon>Gammaproteobacteria</taxon>
        <taxon>Alteromonadales</taxon>
        <taxon>Shewanellaceae</taxon>
        <taxon>Shewanella</taxon>
    </lineage>
</organism>
<dbReference type="InterPro" id="IPR003660">
    <property type="entry name" value="HAMP_dom"/>
</dbReference>
<dbReference type="PROSITE" id="PS50111">
    <property type="entry name" value="CHEMOTAXIS_TRANSDUC_2"/>
    <property type="match status" value="1"/>
</dbReference>
<name>A0A119CZD2_SHEFR</name>
<evidence type="ECO:0000259" key="13">
    <source>
        <dbReference type="PROSITE" id="PS50111"/>
    </source>
</evidence>
<evidence type="ECO:0000256" key="1">
    <source>
        <dbReference type="ARBA" id="ARBA00004429"/>
    </source>
</evidence>
<sequence>MQSTLKTRLLLSSLFAVLITIVVLVSISSYVIRTNALTNTQGEIDQLAMTFAQGIGEWMQDRKQAITSLKLTIEADPSTDITPFLLQAHNAVGFALTYFGDEQGNMYRQDPALNTAGYDPRVRPWYIDAKAAGSLIMTAPYISTTLQKQVVTIAEPVMVDGKLFGVTAANLTIVQLTDAVQSLNVPGKGYAVMVDNTGLIISHPNSQLNNKQLSSVDENFNNSWLAQRSKANSIEERELDGTTKLMYVAAIPSTEWALIFVMDKQNIMSPATVLAWWMSAIGATLLILFGLMLTVIFKIQFKDLERVAQALNEIANGEGDLTVRIETANSHDEIGRLASGFNHFVERIHGMISRMHKIAGQLEYQATDSSASAVKNSDRIIIQQDEVTMVATAVTEMASATEEIAHNAEHTAHIAQDAVELSTHGQKQVMQSQESIRNLAKEVSTAGQIIGDLNEHSQKINSILLTISGISEQTNLLALNAAIEAARAGEQGRGFAVVADEVRVLSQRTHSSTQEIQATIETLQKTAEKAVKSMTQSREMAETSVADANSASESLSQISKAINEISDMASQIATAAEEQTSVTSEINRNTESIREVSENLSMEAKTSMTQAQELAQLAASLQQEVSSFKL</sequence>
<accession>A0A119CZD2</accession>
<evidence type="ECO:0000256" key="7">
    <source>
        <dbReference type="ARBA" id="ARBA00022989"/>
    </source>
</evidence>
<feature type="domain" description="HAMP" evidence="15">
    <location>
        <begin position="298"/>
        <end position="353"/>
    </location>
</feature>
<dbReference type="EMBL" id="LRDC01000029">
    <property type="protein sequence ID" value="KVX01164.1"/>
    <property type="molecule type" value="Genomic_DNA"/>
</dbReference>
<dbReference type="PANTHER" id="PTHR32089">
    <property type="entry name" value="METHYL-ACCEPTING CHEMOTAXIS PROTEIN MCPB"/>
    <property type="match status" value="1"/>
</dbReference>
<dbReference type="PROSITE" id="PS50885">
    <property type="entry name" value="HAMP"/>
    <property type="match status" value="1"/>
</dbReference>
<dbReference type="RefSeq" id="WP_059746543.1">
    <property type="nucleotide sequence ID" value="NZ_JBOZOX010000002.1"/>
</dbReference>
<dbReference type="PRINTS" id="PR00260">
    <property type="entry name" value="CHEMTRNSDUCR"/>
</dbReference>
<comment type="caution">
    <text evidence="16">The sequence shown here is derived from an EMBL/GenBank/DDBJ whole genome shotgun (WGS) entry which is preliminary data.</text>
</comment>
<evidence type="ECO:0000256" key="9">
    <source>
        <dbReference type="ARBA" id="ARBA00023224"/>
    </source>
</evidence>